<evidence type="ECO:0000256" key="2">
    <source>
        <dbReference type="ARBA" id="ARBA00022618"/>
    </source>
</evidence>
<keyword evidence="3 5" id="KW-0195">Cyclin</keyword>
<evidence type="ECO:0000256" key="5">
    <source>
        <dbReference type="RuleBase" id="RU000383"/>
    </source>
</evidence>
<keyword evidence="2" id="KW-0132">Cell division</keyword>
<feature type="domain" description="Cyclin C-terminal" evidence="7">
    <location>
        <begin position="275"/>
        <end position="391"/>
    </location>
</feature>
<comment type="similarity">
    <text evidence="1">Belongs to the cyclin family. Cyclin AB subfamily.</text>
</comment>
<organism evidence="8 9">
    <name type="scientific">Pleurodeles waltl</name>
    <name type="common">Iberian ribbed newt</name>
    <dbReference type="NCBI Taxonomy" id="8319"/>
    <lineage>
        <taxon>Eukaryota</taxon>
        <taxon>Metazoa</taxon>
        <taxon>Chordata</taxon>
        <taxon>Craniata</taxon>
        <taxon>Vertebrata</taxon>
        <taxon>Euteleostomi</taxon>
        <taxon>Amphibia</taxon>
        <taxon>Batrachia</taxon>
        <taxon>Caudata</taxon>
        <taxon>Salamandroidea</taxon>
        <taxon>Salamandridae</taxon>
        <taxon>Pleurodelinae</taxon>
        <taxon>Pleurodeles</taxon>
    </lineage>
</organism>
<evidence type="ECO:0000256" key="1">
    <source>
        <dbReference type="ARBA" id="ARBA00006955"/>
    </source>
</evidence>
<dbReference type="SMART" id="SM00385">
    <property type="entry name" value="CYCLIN"/>
    <property type="match status" value="2"/>
</dbReference>
<feature type="domain" description="Cyclin-like" evidence="6">
    <location>
        <begin position="279"/>
        <end position="360"/>
    </location>
</feature>
<name>A0AAV7LBD9_PLEWA</name>
<evidence type="ECO:0000313" key="9">
    <source>
        <dbReference type="Proteomes" id="UP001066276"/>
    </source>
</evidence>
<evidence type="ECO:0000259" key="6">
    <source>
        <dbReference type="SMART" id="SM00385"/>
    </source>
</evidence>
<dbReference type="PIRSF" id="PIRSF001771">
    <property type="entry name" value="Cyclin_A_B_D_E"/>
    <property type="match status" value="1"/>
</dbReference>
<dbReference type="Pfam" id="PF00134">
    <property type="entry name" value="Cyclin_N"/>
    <property type="match status" value="1"/>
</dbReference>
<dbReference type="InterPro" id="IPR004367">
    <property type="entry name" value="Cyclin_C-dom"/>
</dbReference>
<dbReference type="SMART" id="SM01332">
    <property type="entry name" value="Cyclin_C"/>
    <property type="match status" value="1"/>
</dbReference>
<gene>
    <name evidence="8" type="ORF">NDU88_001575</name>
</gene>
<reference evidence="8" key="1">
    <citation type="journal article" date="2022" name="bioRxiv">
        <title>Sequencing and chromosome-scale assembly of the giantPleurodeles waltlgenome.</title>
        <authorList>
            <person name="Brown T."/>
            <person name="Elewa A."/>
            <person name="Iarovenko S."/>
            <person name="Subramanian E."/>
            <person name="Araus A.J."/>
            <person name="Petzold A."/>
            <person name="Susuki M."/>
            <person name="Suzuki K.-i.T."/>
            <person name="Hayashi T."/>
            <person name="Toyoda A."/>
            <person name="Oliveira C."/>
            <person name="Osipova E."/>
            <person name="Leigh N.D."/>
            <person name="Simon A."/>
            <person name="Yun M.H."/>
        </authorList>
    </citation>
    <scope>NUCLEOTIDE SEQUENCE</scope>
    <source>
        <strain evidence="8">20211129_DDA</strain>
        <tissue evidence="8">Liver</tissue>
    </source>
</reference>
<dbReference type="GO" id="GO:0044772">
    <property type="term" value="P:mitotic cell cycle phase transition"/>
    <property type="evidence" value="ECO:0007669"/>
    <property type="project" value="InterPro"/>
</dbReference>
<dbReference type="EMBL" id="JANPWB010000015">
    <property type="protein sequence ID" value="KAJ1088418.1"/>
    <property type="molecule type" value="Genomic_DNA"/>
</dbReference>
<evidence type="ECO:0008006" key="10">
    <source>
        <dbReference type="Google" id="ProtNLM"/>
    </source>
</evidence>
<dbReference type="AlphaFoldDB" id="A0AAV7LBD9"/>
<feature type="domain" description="Cyclin-like" evidence="6">
    <location>
        <begin position="182"/>
        <end position="266"/>
    </location>
</feature>
<dbReference type="InterPro" id="IPR046965">
    <property type="entry name" value="Cyclin_A/B-like"/>
</dbReference>
<evidence type="ECO:0000256" key="3">
    <source>
        <dbReference type="ARBA" id="ARBA00023127"/>
    </source>
</evidence>
<proteinExistence type="inferred from homology"/>
<dbReference type="SUPFAM" id="SSF47954">
    <property type="entry name" value="Cyclin-like"/>
    <property type="match status" value="2"/>
</dbReference>
<comment type="caution">
    <text evidence="8">The sequence shown here is derived from an EMBL/GenBank/DDBJ whole genome shotgun (WGS) entry which is preliminary data.</text>
</comment>
<dbReference type="InterPro" id="IPR013763">
    <property type="entry name" value="Cyclin-like_dom"/>
</dbReference>
<keyword evidence="9" id="KW-1185">Reference proteome</keyword>
<dbReference type="GO" id="GO:0016538">
    <property type="term" value="F:cyclin-dependent protein serine/threonine kinase regulator activity"/>
    <property type="evidence" value="ECO:0007669"/>
    <property type="project" value="InterPro"/>
</dbReference>
<evidence type="ECO:0000259" key="7">
    <source>
        <dbReference type="SMART" id="SM01332"/>
    </source>
</evidence>
<keyword evidence="4" id="KW-0131">Cell cycle</keyword>
<dbReference type="Gene3D" id="1.10.472.10">
    <property type="entry name" value="Cyclin-like"/>
    <property type="match status" value="2"/>
</dbReference>
<dbReference type="PANTHER" id="PTHR10177">
    <property type="entry name" value="CYCLINS"/>
    <property type="match status" value="1"/>
</dbReference>
<sequence>MMDMIYKHLVDYRNRSDKPSADIENLKTTITVKRQCTLTKNIDQGWVKEKSVDNKRKVLANISNAKFQNEKSKCERLAEKRKKILKSVKTVDLLCAIRNATLPLSEKTSELPVEINEGEVLTKNIKNFEDLDEQQKWNSFAVPMYAKAIFENLKQREAAFPLNFYIHRQLDIGAGERTVVVDWIAEVQESFALTHETLYLAVKILDHYLCNHLCLRKELQLLGITSVLIAAKFVECFAPRVDDLVHVCAGEYPRQSLIEMERKILQGLEFNINIPIAYSFLRRYGQCAKVDLVTLTLARYICERTLQEMEFLVVRASHLAASSLLLAMKMKGLGGWTPLLTCYTGYEEIELLPLVKKLNILISKRPHETLRTVYNKYSDSTFLKVAQIPPLDPSEFSDS</sequence>
<dbReference type="GO" id="GO:0051301">
    <property type="term" value="P:cell division"/>
    <property type="evidence" value="ECO:0007669"/>
    <property type="project" value="UniProtKB-KW"/>
</dbReference>
<evidence type="ECO:0000313" key="8">
    <source>
        <dbReference type="EMBL" id="KAJ1088418.1"/>
    </source>
</evidence>
<protein>
    <recommendedName>
        <fullName evidence="10">G2/mitotic-specific cyclin-B3</fullName>
    </recommendedName>
</protein>
<dbReference type="Proteomes" id="UP001066276">
    <property type="component" value="Chromosome 11"/>
</dbReference>
<evidence type="ECO:0000256" key="4">
    <source>
        <dbReference type="ARBA" id="ARBA00023306"/>
    </source>
</evidence>
<dbReference type="InterPro" id="IPR048258">
    <property type="entry name" value="Cyclins_cyclin-box"/>
</dbReference>
<dbReference type="InterPro" id="IPR036915">
    <property type="entry name" value="Cyclin-like_sf"/>
</dbReference>
<dbReference type="CDD" id="cd20510">
    <property type="entry name" value="CYCLIN_CCNB3_rpt2"/>
    <property type="match status" value="1"/>
</dbReference>
<dbReference type="InterPro" id="IPR006671">
    <property type="entry name" value="Cyclin_N"/>
</dbReference>
<dbReference type="PROSITE" id="PS00292">
    <property type="entry name" value="CYCLINS"/>
    <property type="match status" value="1"/>
</dbReference>
<accession>A0AAV7LBD9</accession>
<dbReference type="FunFam" id="1.10.472.10:FF:000005">
    <property type="entry name" value="G2/mitotic-specific cyclin B"/>
    <property type="match status" value="1"/>
</dbReference>
<dbReference type="InterPro" id="IPR039361">
    <property type="entry name" value="Cyclin"/>
</dbReference>
<dbReference type="Pfam" id="PF02984">
    <property type="entry name" value="Cyclin_C"/>
    <property type="match status" value="1"/>
</dbReference>